<proteinExistence type="predicted"/>
<protein>
    <submittedName>
        <fullName evidence="1">Uncharacterized protein</fullName>
    </submittedName>
</protein>
<accession>A0A8S5VBF2</accession>
<organism evidence="1">
    <name type="scientific">Myoviridae sp. ctbEa13</name>
    <dbReference type="NCBI Taxonomy" id="2825136"/>
    <lineage>
        <taxon>Viruses</taxon>
        <taxon>Duplodnaviria</taxon>
        <taxon>Heunggongvirae</taxon>
        <taxon>Uroviricota</taxon>
        <taxon>Caudoviricetes</taxon>
    </lineage>
</organism>
<name>A0A8S5VBF2_9CAUD</name>
<sequence length="30" mass="3721">MIHRITTFIQIEFSIEVNIFILLRRKVFLE</sequence>
<evidence type="ECO:0000313" key="1">
    <source>
        <dbReference type="EMBL" id="DAG04038.1"/>
    </source>
</evidence>
<dbReference type="EMBL" id="BK016237">
    <property type="protein sequence ID" value="DAG04038.1"/>
    <property type="molecule type" value="Genomic_DNA"/>
</dbReference>
<reference evidence="1" key="1">
    <citation type="journal article" date="2021" name="Proc. Natl. Acad. Sci. U.S.A.">
        <title>A Catalog of Tens of Thousands of Viruses from Human Metagenomes Reveals Hidden Associations with Chronic Diseases.</title>
        <authorList>
            <person name="Tisza M.J."/>
            <person name="Buck C.B."/>
        </authorList>
    </citation>
    <scope>NUCLEOTIDE SEQUENCE</scope>
    <source>
        <strain evidence="1">CtbEa13</strain>
    </source>
</reference>